<proteinExistence type="inferred from homology"/>
<geneLocation type="mitochondrion" evidence="10"/>
<evidence type="ECO:0000256" key="1">
    <source>
        <dbReference type="ARBA" id="ARBA00004370"/>
    </source>
</evidence>
<dbReference type="Gene3D" id="1.20.58.1610">
    <property type="entry name" value="NADH:ubiquinone/plastoquinone oxidoreductase, chain 3"/>
    <property type="match status" value="1"/>
</dbReference>
<dbReference type="PANTHER" id="PTHR11058">
    <property type="entry name" value="NADH-UBIQUINONE OXIDOREDUCTASE CHAIN 3"/>
    <property type="match status" value="1"/>
</dbReference>
<evidence type="ECO:0000256" key="6">
    <source>
        <dbReference type="ARBA" id="ARBA00022989"/>
    </source>
</evidence>
<evidence type="ECO:0000256" key="7">
    <source>
        <dbReference type="ARBA" id="ARBA00023136"/>
    </source>
</evidence>
<keyword evidence="4 9" id="KW-0813">Transport</keyword>
<accession>A0A6H0EYM5</accession>
<dbReference type="InterPro" id="IPR000440">
    <property type="entry name" value="NADH_UbQ/plastoQ_OxRdtase_su3"/>
</dbReference>
<keyword evidence="9" id="KW-0249">Electron transport</keyword>
<name>A0A6H0EYM5_9HEXA</name>
<dbReference type="GO" id="GO:0008137">
    <property type="term" value="F:NADH dehydrogenase (ubiquinone) activity"/>
    <property type="evidence" value="ECO:0007669"/>
    <property type="project" value="UniProtKB-UniRule"/>
</dbReference>
<evidence type="ECO:0000256" key="4">
    <source>
        <dbReference type="ARBA" id="ARBA00022448"/>
    </source>
</evidence>
<reference evidence="10" key="1">
    <citation type="submission" date="2019-01" db="EMBL/GenBank/DDBJ databases">
        <title>Mitochondrial phylogenomics of Collembola.</title>
        <authorList>
            <person name="Sun X."/>
            <person name="Xie Z.-J."/>
            <person name="Dong J."/>
            <person name="Yu D.-Y."/>
        </authorList>
    </citation>
    <scope>NUCLEOTIDE SEQUENCE</scope>
</reference>
<dbReference type="EC" id="7.1.1.2" evidence="9"/>
<feature type="transmembrane region" description="Helical" evidence="9">
    <location>
        <begin position="52"/>
        <end position="76"/>
    </location>
</feature>
<keyword evidence="9" id="KW-0679">Respiratory chain</keyword>
<protein>
    <recommendedName>
        <fullName evidence="3 9">NADH-ubiquinone oxidoreductase chain 3</fullName>
        <ecNumber evidence="9">7.1.1.2</ecNumber>
    </recommendedName>
</protein>
<feature type="transmembrane region" description="Helical" evidence="9">
    <location>
        <begin position="83"/>
        <end position="102"/>
    </location>
</feature>
<dbReference type="PANTHER" id="PTHR11058:SF9">
    <property type="entry name" value="NADH-UBIQUINONE OXIDOREDUCTASE CHAIN 3"/>
    <property type="match status" value="1"/>
</dbReference>
<comment type="catalytic activity">
    <reaction evidence="8 9">
        <text>a ubiquinone + NADH + 5 H(+)(in) = a ubiquinol + NAD(+) + 4 H(+)(out)</text>
        <dbReference type="Rhea" id="RHEA:29091"/>
        <dbReference type="Rhea" id="RHEA-COMP:9565"/>
        <dbReference type="Rhea" id="RHEA-COMP:9566"/>
        <dbReference type="ChEBI" id="CHEBI:15378"/>
        <dbReference type="ChEBI" id="CHEBI:16389"/>
        <dbReference type="ChEBI" id="CHEBI:17976"/>
        <dbReference type="ChEBI" id="CHEBI:57540"/>
        <dbReference type="ChEBI" id="CHEBI:57945"/>
        <dbReference type="EC" id="7.1.1.2"/>
    </reaction>
</comment>
<keyword evidence="9" id="KW-1278">Translocase</keyword>
<keyword evidence="9 10" id="KW-0496">Mitochondrion</keyword>
<dbReference type="EMBL" id="MK431898">
    <property type="protein sequence ID" value="QIT06476.1"/>
    <property type="molecule type" value="Genomic_DNA"/>
</dbReference>
<dbReference type="GO" id="GO:0030964">
    <property type="term" value="C:NADH dehydrogenase complex"/>
    <property type="evidence" value="ECO:0007669"/>
    <property type="project" value="TreeGrafter"/>
</dbReference>
<gene>
    <name evidence="10" type="primary">ND3</name>
</gene>
<comment type="similarity">
    <text evidence="2 9">Belongs to the complex I subunit 3 family.</text>
</comment>
<comment type="subcellular location">
    <subcellularLocation>
        <location evidence="1">Membrane</location>
    </subcellularLocation>
    <subcellularLocation>
        <location evidence="9">Mitochondrion membrane</location>
        <topology evidence="9">Multi-pass membrane protein</topology>
    </subcellularLocation>
</comment>
<keyword evidence="6 9" id="KW-1133">Transmembrane helix</keyword>
<evidence type="ECO:0000256" key="2">
    <source>
        <dbReference type="ARBA" id="ARBA00008472"/>
    </source>
</evidence>
<dbReference type="InterPro" id="IPR038430">
    <property type="entry name" value="NDAH_ubi_oxred_su3_sf"/>
</dbReference>
<keyword evidence="9" id="KW-0830">Ubiquinone</keyword>
<dbReference type="Pfam" id="PF00507">
    <property type="entry name" value="Oxidored_q4"/>
    <property type="match status" value="1"/>
</dbReference>
<organism evidence="10">
    <name type="scientific">Novacerus sp. FZ-2019</name>
    <dbReference type="NCBI Taxonomy" id="2585224"/>
    <lineage>
        <taxon>Eukaryota</taxon>
        <taxon>Metazoa</taxon>
        <taxon>Ecdysozoa</taxon>
        <taxon>Arthropoda</taxon>
        <taxon>Hexapoda</taxon>
        <taxon>Collembola</taxon>
        <taxon>Entomobryomorpha</taxon>
        <taxon>Tomoceroidea</taxon>
        <taxon>Tomoceridae</taxon>
        <taxon>Novacerus</taxon>
    </lineage>
</organism>
<keyword evidence="9" id="KW-0520">NAD</keyword>
<comment type="function">
    <text evidence="9">Core subunit of the mitochondrial membrane respiratory chain NADH dehydrogenase (Complex I) which catalyzes electron transfer from NADH through the respiratory chain, using ubiquinone as an electron acceptor. Essential for the catalytic activity of complex I.</text>
</comment>
<evidence type="ECO:0000256" key="8">
    <source>
        <dbReference type="ARBA" id="ARBA00049551"/>
    </source>
</evidence>
<dbReference type="GO" id="GO:0031966">
    <property type="term" value="C:mitochondrial membrane"/>
    <property type="evidence" value="ECO:0007669"/>
    <property type="project" value="UniProtKB-SubCell"/>
</dbReference>
<dbReference type="AlphaFoldDB" id="A0A6H0EYM5"/>
<evidence type="ECO:0000313" key="10">
    <source>
        <dbReference type="EMBL" id="QIT06476.1"/>
    </source>
</evidence>
<sequence length="114" mass="13409">MLMNSFLAMTISLIFIFINSIMGKKMFYEREKLSPFECGFDPKSSPRIPFSIQFYMIALIFLIFDIEITLIIPIPLCMNMMNYIYWSMLVTLLLIVLLVGLIHEWNEGALNWKI</sequence>
<evidence type="ECO:0000256" key="3">
    <source>
        <dbReference type="ARBA" id="ARBA00021007"/>
    </source>
</evidence>
<keyword evidence="5 9" id="KW-0812">Transmembrane</keyword>
<evidence type="ECO:0000256" key="5">
    <source>
        <dbReference type="ARBA" id="ARBA00022692"/>
    </source>
</evidence>
<keyword evidence="7 9" id="KW-0472">Membrane</keyword>
<evidence type="ECO:0000256" key="9">
    <source>
        <dbReference type="RuleBase" id="RU003640"/>
    </source>
</evidence>